<gene>
    <name evidence="3" type="ORF">GJ699_29500</name>
</gene>
<dbReference type="InterPro" id="IPR001343">
    <property type="entry name" value="Hemolysn_Ca-bd"/>
</dbReference>
<dbReference type="PROSITE" id="PS00330">
    <property type="entry name" value="HEMOLYSIN_CALCIUM"/>
    <property type="match status" value="4"/>
</dbReference>
<protein>
    <recommendedName>
        <fullName evidence="5">Calcium-binding protein</fullName>
    </recommendedName>
</protein>
<dbReference type="AlphaFoldDB" id="A0A6I2L7C1"/>
<evidence type="ECO:0000313" key="4">
    <source>
        <dbReference type="Proteomes" id="UP000433309"/>
    </source>
</evidence>
<dbReference type="InterPro" id="IPR050557">
    <property type="entry name" value="RTX_toxin/Mannuronan_C5-epim"/>
</dbReference>
<organism evidence="3 4">
    <name type="scientific">Duganella guangzhouensis</name>
    <dbReference type="NCBI Taxonomy" id="2666084"/>
    <lineage>
        <taxon>Bacteria</taxon>
        <taxon>Pseudomonadati</taxon>
        <taxon>Pseudomonadota</taxon>
        <taxon>Betaproteobacteria</taxon>
        <taxon>Burkholderiales</taxon>
        <taxon>Oxalobacteraceae</taxon>
        <taxon>Telluria group</taxon>
        <taxon>Duganella</taxon>
    </lineage>
</organism>
<dbReference type="GO" id="GO:0005576">
    <property type="term" value="C:extracellular region"/>
    <property type="evidence" value="ECO:0007669"/>
    <property type="project" value="UniProtKB-SubCell"/>
</dbReference>
<reference evidence="3 4" key="1">
    <citation type="submission" date="2019-11" db="EMBL/GenBank/DDBJ databases">
        <title>Novel species isolated from a subtropical stream in China.</title>
        <authorList>
            <person name="Lu H."/>
        </authorList>
    </citation>
    <scope>NUCLEOTIDE SEQUENCE [LARGE SCALE GENOMIC DNA]</scope>
    <source>
        <strain evidence="3 4">FT80W</strain>
    </source>
</reference>
<dbReference type="Proteomes" id="UP000433309">
    <property type="component" value="Unassembled WGS sequence"/>
</dbReference>
<comment type="caution">
    <text evidence="3">The sequence shown here is derived from an EMBL/GenBank/DDBJ whole genome shotgun (WGS) entry which is preliminary data.</text>
</comment>
<evidence type="ECO:0000313" key="3">
    <source>
        <dbReference type="EMBL" id="MRW94135.1"/>
    </source>
</evidence>
<dbReference type="Pfam" id="PF00353">
    <property type="entry name" value="HemolysinCabind"/>
    <property type="match status" value="2"/>
</dbReference>
<dbReference type="InterPro" id="IPR011049">
    <property type="entry name" value="Serralysin-like_metalloprot_C"/>
</dbReference>
<accession>A0A6I2L7C1</accession>
<dbReference type="InterPro" id="IPR018511">
    <property type="entry name" value="Hemolysin-typ_Ca-bd_CS"/>
</dbReference>
<dbReference type="Gene3D" id="2.150.10.10">
    <property type="entry name" value="Serralysin-like metalloprotease, C-terminal"/>
    <property type="match status" value="2"/>
</dbReference>
<evidence type="ECO:0008006" key="5">
    <source>
        <dbReference type="Google" id="ProtNLM"/>
    </source>
</evidence>
<evidence type="ECO:0000256" key="2">
    <source>
        <dbReference type="ARBA" id="ARBA00022525"/>
    </source>
</evidence>
<dbReference type="GO" id="GO:0005509">
    <property type="term" value="F:calcium ion binding"/>
    <property type="evidence" value="ECO:0007669"/>
    <property type="project" value="InterPro"/>
</dbReference>
<dbReference type="PRINTS" id="PR00313">
    <property type="entry name" value="CABNDNGRPT"/>
</dbReference>
<name>A0A6I2L7C1_9BURK</name>
<keyword evidence="2" id="KW-0964">Secreted</keyword>
<proteinExistence type="predicted"/>
<dbReference type="EMBL" id="WKJK01000023">
    <property type="protein sequence ID" value="MRW94135.1"/>
    <property type="molecule type" value="Genomic_DNA"/>
</dbReference>
<sequence>MDNILTGNAAANTLNGSAGNDTLDGGTGADKLIGGSGDDTYYVDNTGDAITELAGGGHDSVIVKGIASYTLAAEVDDLSFNGSSAFTGSGNALANVISGGSGNDVLSGLAGNDTLVGNAGNDKLLGGDGNDLLIGGDGADTLTGGAGSDTFVLASKTGIDTVTDFVSGIDKLALNQTLFDIGNHDLLLDNAVVKAGAGGFGNDAELVILTQNVATLNANTAAAAIGSASGAYTAGDKVLFALHSGNNTTLYLFTAAADDAVVSAGELTQLVTLTGTPATTAADYQLI</sequence>
<comment type="subcellular location">
    <subcellularLocation>
        <location evidence="1">Secreted</location>
    </subcellularLocation>
</comment>
<evidence type="ECO:0000256" key="1">
    <source>
        <dbReference type="ARBA" id="ARBA00004613"/>
    </source>
</evidence>
<dbReference type="PANTHER" id="PTHR38340:SF1">
    <property type="entry name" value="S-LAYER PROTEIN"/>
    <property type="match status" value="1"/>
</dbReference>
<dbReference type="SUPFAM" id="SSF51120">
    <property type="entry name" value="beta-Roll"/>
    <property type="match status" value="2"/>
</dbReference>
<keyword evidence="4" id="KW-1185">Reference proteome</keyword>
<dbReference type="PANTHER" id="PTHR38340">
    <property type="entry name" value="S-LAYER PROTEIN"/>
    <property type="match status" value="1"/>
</dbReference>